<keyword evidence="4 6" id="KW-0378">Hydrolase</keyword>
<dbReference type="RefSeq" id="WP_206292000.1">
    <property type="nucleotide sequence ID" value="NZ_CP063458.1"/>
</dbReference>
<comment type="subunit">
    <text evidence="6">Heterooligomer composed of large and small subunits.</text>
</comment>
<dbReference type="PANTHER" id="PTHR34137:SF1">
    <property type="entry name" value="EXODEOXYRIBONUCLEASE 7 SMALL SUBUNIT"/>
    <property type="match status" value="1"/>
</dbReference>
<evidence type="ECO:0000256" key="5">
    <source>
        <dbReference type="ARBA" id="ARBA00022839"/>
    </source>
</evidence>
<dbReference type="EC" id="3.1.11.6" evidence="6"/>
<dbReference type="EMBL" id="CP063458">
    <property type="protein sequence ID" value="QOV88988.1"/>
    <property type="molecule type" value="Genomic_DNA"/>
</dbReference>
<dbReference type="Gene3D" id="1.10.287.1040">
    <property type="entry name" value="Exonuclease VII, small subunit"/>
    <property type="match status" value="1"/>
</dbReference>
<comment type="subcellular location">
    <subcellularLocation>
        <location evidence="6">Cytoplasm</location>
    </subcellularLocation>
</comment>
<accession>A0A7M2WU00</accession>
<dbReference type="GO" id="GO:0009318">
    <property type="term" value="C:exodeoxyribonuclease VII complex"/>
    <property type="evidence" value="ECO:0007669"/>
    <property type="project" value="UniProtKB-UniRule"/>
</dbReference>
<dbReference type="KEGG" id="hbs:IPV69_22615"/>
<dbReference type="InterPro" id="IPR003761">
    <property type="entry name" value="Exonuc_VII_S"/>
</dbReference>
<dbReference type="InterPro" id="IPR037004">
    <property type="entry name" value="Exonuc_VII_ssu_sf"/>
</dbReference>
<evidence type="ECO:0000256" key="4">
    <source>
        <dbReference type="ARBA" id="ARBA00022801"/>
    </source>
</evidence>
<evidence type="ECO:0000256" key="3">
    <source>
        <dbReference type="ARBA" id="ARBA00022722"/>
    </source>
</evidence>
<organism evidence="8 9">
    <name type="scientific">Humisphaera borealis</name>
    <dbReference type="NCBI Taxonomy" id="2807512"/>
    <lineage>
        <taxon>Bacteria</taxon>
        <taxon>Pseudomonadati</taxon>
        <taxon>Planctomycetota</taxon>
        <taxon>Phycisphaerae</taxon>
        <taxon>Tepidisphaerales</taxon>
        <taxon>Tepidisphaeraceae</taxon>
        <taxon>Humisphaera</taxon>
    </lineage>
</organism>
<dbReference type="Proteomes" id="UP000593765">
    <property type="component" value="Chromosome"/>
</dbReference>
<keyword evidence="3 6" id="KW-0540">Nuclease</keyword>
<keyword evidence="2 6" id="KW-0963">Cytoplasm</keyword>
<comment type="catalytic activity">
    <reaction evidence="6">
        <text>Exonucleolytic cleavage in either 5'- to 3'- or 3'- to 5'-direction to yield nucleoside 5'-phosphates.</text>
        <dbReference type="EC" id="3.1.11.6"/>
    </reaction>
</comment>
<evidence type="ECO:0000256" key="2">
    <source>
        <dbReference type="ARBA" id="ARBA00022490"/>
    </source>
</evidence>
<comment type="similarity">
    <text evidence="1 6">Belongs to the XseB family.</text>
</comment>
<evidence type="ECO:0000256" key="7">
    <source>
        <dbReference type="SAM" id="MobiDB-lite"/>
    </source>
</evidence>
<proteinExistence type="inferred from homology"/>
<evidence type="ECO:0000256" key="6">
    <source>
        <dbReference type="HAMAP-Rule" id="MF_00337"/>
    </source>
</evidence>
<comment type="function">
    <text evidence="6">Bidirectionally degrades single-stranded DNA into large acid-insoluble oligonucleotides, which are then degraded further into small acid-soluble oligonucleotides.</text>
</comment>
<protein>
    <recommendedName>
        <fullName evidence="6">Exodeoxyribonuclease 7 small subunit</fullName>
        <ecNumber evidence="6">3.1.11.6</ecNumber>
    </recommendedName>
    <alternativeName>
        <fullName evidence="6">Exodeoxyribonuclease VII small subunit</fullName>
        <shortName evidence="6">Exonuclease VII small subunit</shortName>
    </alternativeName>
</protein>
<feature type="compositionally biased region" description="Acidic residues" evidence="7">
    <location>
        <begin position="82"/>
        <end position="94"/>
    </location>
</feature>
<dbReference type="Pfam" id="PF02609">
    <property type="entry name" value="Exonuc_VII_S"/>
    <property type="match status" value="1"/>
</dbReference>
<dbReference type="NCBIfam" id="TIGR01280">
    <property type="entry name" value="xseB"/>
    <property type="match status" value="1"/>
</dbReference>
<keyword evidence="9" id="KW-1185">Reference proteome</keyword>
<dbReference type="PANTHER" id="PTHR34137">
    <property type="entry name" value="EXODEOXYRIBONUCLEASE 7 SMALL SUBUNIT"/>
    <property type="match status" value="1"/>
</dbReference>
<gene>
    <name evidence="6 8" type="primary">xseB</name>
    <name evidence="8" type="ORF">IPV69_22615</name>
</gene>
<dbReference type="GO" id="GO:0006308">
    <property type="term" value="P:DNA catabolic process"/>
    <property type="evidence" value="ECO:0007669"/>
    <property type="project" value="UniProtKB-UniRule"/>
</dbReference>
<dbReference type="SUPFAM" id="SSF116842">
    <property type="entry name" value="XseB-like"/>
    <property type="match status" value="1"/>
</dbReference>
<feature type="region of interest" description="Disordered" evidence="7">
    <location>
        <begin position="73"/>
        <end position="94"/>
    </location>
</feature>
<evidence type="ECO:0000256" key="1">
    <source>
        <dbReference type="ARBA" id="ARBA00009998"/>
    </source>
</evidence>
<name>A0A7M2WU00_9BACT</name>
<dbReference type="HAMAP" id="MF_00337">
    <property type="entry name" value="Exonuc_7_S"/>
    <property type="match status" value="1"/>
</dbReference>
<dbReference type="GO" id="GO:0008855">
    <property type="term" value="F:exodeoxyribonuclease VII activity"/>
    <property type="evidence" value="ECO:0007669"/>
    <property type="project" value="UniProtKB-UniRule"/>
</dbReference>
<evidence type="ECO:0000313" key="9">
    <source>
        <dbReference type="Proteomes" id="UP000593765"/>
    </source>
</evidence>
<sequence length="94" mass="10385">MAKKTIQPAPKTFEEALAELESILKQIEAGSLGLEDSLTKYERGNFLIQHCRGVLSTAEKQIELISGSAEAGVRTTTMAREMDEDDENDEDDKP</sequence>
<dbReference type="GO" id="GO:0005829">
    <property type="term" value="C:cytosol"/>
    <property type="evidence" value="ECO:0007669"/>
    <property type="project" value="TreeGrafter"/>
</dbReference>
<dbReference type="AlphaFoldDB" id="A0A7M2WU00"/>
<evidence type="ECO:0000313" key="8">
    <source>
        <dbReference type="EMBL" id="QOV88988.1"/>
    </source>
</evidence>
<keyword evidence="5 6" id="KW-0269">Exonuclease</keyword>
<reference evidence="8 9" key="1">
    <citation type="submission" date="2020-10" db="EMBL/GenBank/DDBJ databases">
        <title>Wide distribution of Phycisphaera-like planctomycetes from WD2101 soil group in peatlands and genome analysis of the first cultivated representative.</title>
        <authorList>
            <person name="Dedysh S.N."/>
            <person name="Beletsky A.V."/>
            <person name="Ivanova A."/>
            <person name="Kulichevskaya I.S."/>
            <person name="Suzina N.E."/>
            <person name="Philippov D.A."/>
            <person name="Rakitin A.L."/>
            <person name="Mardanov A.V."/>
            <person name="Ravin N.V."/>
        </authorList>
    </citation>
    <scope>NUCLEOTIDE SEQUENCE [LARGE SCALE GENOMIC DNA]</scope>
    <source>
        <strain evidence="8 9">M1803</strain>
    </source>
</reference>